<gene>
    <name evidence="11" type="primary">COX3</name>
</gene>
<evidence type="ECO:0000313" key="11">
    <source>
        <dbReference type="EMBL" id="APF47514.1"/>
    </source>
</evidence>
<evidence type="ECO:0000256" key="4">
    <source>
        <dbReference type="ARBA" id="ARBA00022692"/>
    </source>
</evidence>
<dbReference type="Pfam" id="PF00510">
    <property type="entry name" value="COX3"/>
    <property type="match status" value="1"/>
</dbReference>
<dbReference type="InterPro" id="IPR013833">
    <property type="entry name" value="Cyt_c_oxidase_su3_a-hlx"/>
</dbReference>
<feature type="transmembrane region" description="Helical" evidence="9">
    <location>
        <begin position="21"/>
        <end position="43"/>
    </location>
</feature>
<feature type="transmembrane region" description="Helical" evidence="9">
    <location>
        <begin position="141"/>
        <end position="162"/>
    </location>
</feature>
<keyword evidence="7 9" id="KW-0472">Membrane</keyword>
<dbReference type="GO" id="GO:0004129">
    <property type="term" value="F:cytochrome-c oxidase activity"/>
    <property type="evidence" value="ECO:0007669"/>
    <property type="project" value="InterPro"/>
</dbReference>
<protein>
    <recommendedName>
        <fullName evidence="3 8">Cytochrome c oxidase subunit 3</fullName>
    </recommendedName>
</protein>
<comment type="similarity">
    <text evidence="2 8">Belongs to the cytochrome c oxidase subunit 3 family.</text>
</comment>
<feature type="transmembrane region" description="Helical" evidence="9">
    <location>
        <begin position="98"/>
        <end position="121"/>
    </location>
</feature>
<dbReference type="InterPro" id="IPR035973">
    <property type="entry name" value="Cyt_c_oxidase_su3-like_sf"/>
</dbReference>
<evidence type="ECO:0000256" key="5">
    <source>
        <dbReference type="ARBA" id="ARBA00022967"/>
    </source>
</evidence>
<dbReference type="GO" id="GO:0016020">
    <property type="term" value="C:membrane"/>
    <property type="evidence" value="ECO:0007669"/>
    <property type="project" value="UniProtKB-SubCell"/>
</dbReference>
<dbReference type="Gene3D" id="1.10.287.70">
    <property type="match status" value="1"/>
</dbReference>
<dbReference type="PANTHER" id="PTHR11403:SF7">
    <property type="entry name" value="CYTOCHROME C OXIDASE SUBUNIT 3"/>
    <property type="match status" value="1"/>
</dbReference>
<evidence type="ECO:0000256" key="6">
    <source>
        <dbReference type="ARBA" id="ARBA00022989"/>
    </source>
</evidence>
<reference evidence="11" key="1">
    <citation type="submission" date="2015-06" db="EMBL/GenBank/DDBJ databases">
        <title>Cotesia planula mitochondrion, partial genome.</title>
        <authorList>
            <person name="Song S.N."/>
            <person name="Chen X.X."/>
        </authorList>
    </citation>
    <scope>NUCLEOTIDE SEQUENCE</scope>
</reference>
<comment type="function">
    <text evidence="8">Component of the cytochrome c oxidase, the last enzyme in the mitochondrial electron transport chain which drives oxidative phosphorylation. The respiratory chain contains 3 multisubunit complexes succinate dehydrogenase (complex II, CII), ubiquinol-cytochrome c oxidoreductase (cytochrome b-c1 complex, complex III, CIII) and cytochrome c oxidase (complex IV, CIV), that cooperate to transfer electrons derived from NADH and succinate to molecular oxygen, creating an electrochemical gradient over the inner membrane that drives transmembrane transport and the ATP synthase. Cytochrome c oxidase is the component of the respiratory chain that catalyzes the reduction of oxygen to water. Electrons originating from reduced cytochrome c in the intermembrane space (IMS) are transferred via the dinuclear copper A center (CU(A)) of subunit 2 and heme A of subunit 1 to the active site in subunit 1, a binuclear center (BNC) formed by heme A3 and copper B (CU(B)). The BNC reduces molecular oxygen to 2 water molecules using 4 electrons from cytochrome c in the IMS and 4 protons from the mitochondrial matrix.</text>
</comment>
<name>A0A6F8AY28_9HYME</name>
<dbReference type="GO" id="GO:0005739">
    <property type="term" value="C:mitochondrion"/>
    <property type="evidence" value="ECO:0007669"/>
    <property type="project" value="TreeGrafter"/>
</dbReference>
<evidence type="ECO:0000256" key="9">
    <source>
        <dbReference type="SAM" id="Phobius"/>
    </source>
</evidence>
<dbReference type="SUPFAM" id="SSF81452">
    <property type="entry name" value="Cytochrome c oxidase subunit III-like"/>
    <property type="match status" value="1"/>
</dbReference>
<dbReference type="InterPro" id="IPR033945">
    <property type="entry name" value="Cyt_c_oxase_su3_dom"/>
</dbReference>
<organism evidence="11">
    <name type="scientific">Protapanteles sp. 2 SNS-2016</name>
    <dbReference type="NCBI Taxonomy" id="1911513"/>
    <lineage>
        <taxon>Eukaryota</taxon>
        <taxon>Metazoa</taxon>
        <taxon>Ecdysozoa</taxon>
        <taxon>Arthropoda</taxon>
        <taxon>Hexapoda</taxon>
        <taxon>Insecta</taxon>
        <taxon>Pterygota</taxon>
        <taxon>Neoptera</taxon>
        <taxon>Endopterygota</taxon>
        <taxon>Hymenoptera</taxon>
        <taxon>Apocrita</taxon>
        <taxon>Ichneumonoidea</taxon>
        <taxon>Braconidae</taxon>
        <taxon>Microgastrinae</taxon>
        <taxon>Protapanteles</taxon>
    </lineage>
</organism>
<feature type="transmembrane region" description="Helical" evidence="9">
    <location>
        <begin position="174"/>
        <end position="194"/>
    </location>
</feature>
<feature type="transmembrane region" description="Helical" evidence="9">
    <location>
        <begin position="255"/>
        <end position="275"/>
    </location>
</feature>
<dbReference type="PROSITE" id="PS50253">
    <property type="entry name" value="COX3"/>
    <property type="match status" value="1"/>
</dbReference>
<accession>A0A6F8AY28</accession>
<dbReference type="CDD" id="cd01665">
    <property type="entry name" value="Cyt_c_Oxidase_III"/>
    <property type="match status" value="1"/>
</dbReference>
<dbReference type="PANTHER" id="PTHR11403">
    <property type="entry name" value="CYTOCHROME C OXIDASE SUBUNIT III"/>
    <property type="match status" value="1"/>
</dbReference>
<evidence type="ECO:0000256" key="2">
    <source>
        <dbReference type="ARBA" id="ARBA00010581"/>
    </source>
</evidence>
<keyword evidence="6 9" id="KW-1133">Transmembrane helix</keyword>
<feature type="transmembrane region" description="Helical" evidence="9">
    <location>
        <begin position="206"/>
        <end position="234"/>
    </location>
</feature>
<keyword evidence="5" id="KW-1278">Translocase</keyword>
<evidence type="ECO:0000259" key="10">
    <source>
        <dbReference type="PROSITE" id="PS50253"/>
    </source>
</evidence>
<comment type="subcellular location">
    <subcellularLocation>
        <location evidence="1">Membrane</location>
        <topology evidence="1">Multi-pass membrane protein</topology>
    </subcellularLocation>
</comment>
<evidence type="ECO:0000256" key="7">
    <source>
        <dbReference type="ARBA" id="ARBA00023136"/>
    </source>
</evidence>
<dbReference type="Gene3D" id="1.20.120.80">
    <property type="entry name" value="Cytochrome c oxidase, subunit III, four-helix bundle"/>
    <property type="match status" value="1"/>
</dbReference>
<dbReference type="AlphaFoldDB" id="A0A6F8AY28"/>
<evidence type="ECO:0000256" key="3">
    <source>
        <dbReference type="ARBA" id="ARBA00015944"/>
    </source>
</evidence>
<feature type="transmembrane region" description="Helical" evidence="9">
    <location>
        <begin position="49"/>
        <end position="70"/>
    </location>
</feature>
<proteinExistence type="inferred from homology"/>
<dbReference type="GO" id="GO:0006123">
    <property type="term" value="P:mitochondrial electron transport, cytochrome c to oxygen"/>
    <property type="evidence" value="ECO:0007669"/>
    <property type="project" value="TreeGrafter"/>
</dbReference>
<dbReference type="InterPro" id="IPR024791">
    <property type="entry name" value="Cyt_c/ubiquinol_Oxase_su3"/>
</dbReference>
<keyword evidence="4 8" id="KW-0812">Transmembrane</keyword>
<keyword evidence="8 11" id="KW-0496">Mitochondrion</keyword>
<feature type="domain" description="Heme-copper oxidase subunit III family profile" evidence="10">
    <location>
        <begin position="5"/>
        <end position="276"/>
    </location>
</feature>
<sequence length="276" mass="33239">MMMKFNHPYHLVTLSPWPLMCSLSLMIFSSGNLLIFTSMFSFMTSLLMLFLQFKFNLMILAFILLLMNLYQWWRDIIRESTIQGFHTLIVMKGLQNGMILFISSEIMFFISFFWCYFHMYLSPSINIGMIWYPLNLIVFNPYNIPLLNTLILLSSGMTITYCHYSIMESNYMKSFFSLMMTVILGLIFSYFQYLEYNESFFCINDSVYGAIFFMLTGFHGFHVILGTIFNFIMLMRFLKKHFSMYHFFGFEASSWYWHFVDLVWLFLYLLIYWLIY</sequence>
<dbReference type="InterPro" id="IPR000298">
    <property type="entry name" value="Cyt_c_oxidase-like_su3"/>
</dbReference>
<evidence type="ECO:0000256" key="8">
    <source>
        <dbReference type="RuleBase" id="RU003375"/>
    </source>
</evidence>
<evidence type="ECO:0000256" key="1">
    <source>
        <dbReference type="ARBA" id="ARBA00004141"/>
    </source>
</evidence>
<dbReference type="EMBL" id="KT215853">
    <property type="protein sequence ID" value="APF47514.1"/>
    <property type="molecule type" value="Genomic_DNA"/>
</dbReference>
<geneLocation type="mitochondrion" evidence="11"/>